<keyword evidence="2" id="KW-0238">DNA-binding</keyword>
<keyword evidence="6" id="KW-1185">Reference proteome</keyword>
<dbReference type="GO" id="GO:0006355">
    <property type="term" value="P:regulation of DNA-templated transcription"/>
    <property type="evidence" value="ECO:0007669"/>
    <property type="project" value="InterPro"/>
</dbReference>
<evidence type="ECO:0000256" key="3">
    <source>
        <dbReference type="ARBA" id="ARBA00023163"/>
    </source>
</evidence>
<evidence type="ECO:0000313" key="6">
    <source>
        <dbReference type="Proteomes" id="UP000325273"/>
    </source>
</evidence>
<sequence length="147" mass="16618">MDSSLTPREKEVLDLLRLGLSNRAIASRLEIGLDTARRYTSRVKQKTGVPSTFALPCFDLPDESDWPGELDLGGVRISETEMRVLRLLCRGHSSKHIGRVLQVSPRTVDKHRERLLRKFGLQSTRQLTAWIASRYAKCGIGKRSDES</sequence>
<proteinExistence type="predicted"/>
<keyword evidence="1" id="KW-0805">Transcription regulation</keyword>
<evidence type="ECO:0000256" key="1">
    <source>
        <dbReference type="ARBA" id="ARBA00023015"/>
    </source>
</evidence>
<dbReference type="Gene3D" id="1.10.10.10">
    <property type="entry name" value="Winged helix-like DNA-binding domain superfamily/Winged helix DNA-binding domain"/>
    <property type="match status" value="2"/>
</dbReference>
<feature type="domain" description="HTH luxR-type" evidence="4">
    <location>
        <begin position="70"/>
        <end position="135"/>
    </location>
</feature>
<organism evidence="5 6">
    <name type="scientific">Paraburkholderia panacisoli</name>
    <dbReference type="NCBI Taxonomy" id="2603818"/>
    <lineage>
        <taxon>Bacteria</taxon>
        <taxon>Pseudomonadati</taxon>
        <taxon>Pseudomonadota</taxon>
        <taxon>Betaproteobacteria</taxon>
        <taxon>Burkholderiales</taxon>
        <taxon>Burkholderiaceae</taxon>
        <taxon>Paraburkholderia</taxon>
    </lineage>
</organism>
<comment type="caution">
    <text evidence="5">The sequence shown here is derived from an EMBL/GenBank/DDBJ whole genome shotgun (WGS) entry which is preliminary data.</text>
</comment>
<dbReference type="GO" id="GO:0003677">
    <property type="term" value="F:DNA binding"/>
    <property type="evidence" value="ECO:0007669"/>
    <property type="project" value="UniProtKB-KW"/>
</dbReference>
<evidence type="ECO:0000256" key="2">
    <source>
        <dbReference type="ARBA" id="ARBA00023125"/>
    </source>
</evidence>
<dbReference type="Proteomes" id="UP000325273">
    <property type="component" value="Unassembled WGS sequence"/>
</dbReference>
<dbReference type="CDD" id="cd06170">
    <property type="entry name" value="LuxR_C_like"/>
    <property type="match status" value="2"/>
</dbReference>
<dbReference type="AlphaFoldDB" id="A0A5B0G6Z2"/>
<accession>A0A5B0G6Z2</accession>
<dbReference type="PROSITE" id="PS50043">
    <property type="entry name" value="HTH_LUXR_2"/>
    <property type="match status" value="2"/>
</dbReference>
<dbReference type="SUPFAM" id="SSF46894">
    <property type="entry name" value="C-terminal effector domain of the bipartite response regulators"/>
    <property type="match status" value="2"/>
</dbReference>
<dbReference type="PROSITE" id="PS00622">
    <property type="entry name" value="HTH_LUXR_1"/>
    <property type="match status" value="1"/>
</dbReference>
<feature type="domain" description="HTH luxR-type" evidence="4">
    <location>
        <begin position="1"/>
        <end position="65"/>
    </location>
</feature>
<evidence type="ECO:0000313" key="5">
    <source>
        <dbReference type="EMBL" id="KAA0998455.1"/>
    </source>
</evidence>
<dbReference type="InterPro" id="IPR000792">
    <property type="entry name" value="Tscrpt_reg_LuxR_C"/>
</dbReference>
<dbReference type="Pfam" id="PF00196">
    <property type="entry name" value="GerE"/>
    <property type="match status" value="2"/>
</dbReference>
<protein>
    <submittedName>
        <fullName evidence="5">Helix-turn-helix transcriptional regulator</fullName>
    </submittedName>
</protein>
<keyword evidence="3" id="KW-0804">Transcription</keyword>
<dbReference type="InterPro" id="IPR016032">
    <property type="entry name" value="Sig_transdc_resp-reg_C-effctor"/>
</dbReference>
<dbReference type="PRINTS" id="PR00038">
    <property type="entry name" value="HTHLUXR"/>
</dbReference>
<dbReference type="PANTHER" id="PTHR44688">
    <property type="entry name" value="DNA-BINDING TRANSCRIPTIONAL ACTIVATOR DEVR_DOSR"/>
    <property type="match status" value="1"/>
</dbReference>
<evidence type="ECO:0000259" key="4">
    <source>
        <dbReference type="PROSITE" id="PS50043"/>
    </source>
</evidence>
<dbReference type="RefSeq" id="WP_149675967.1">
    <property type="nucleotide sequence ID" value="NZ_VTUZ01000058.1"/>
</dbReference>
<name>A0A5B0G6Z2_9BURK</name>
<dbReference type="EMBL" id="VTUZ01000058">
    <property type="protein sequence ID" value="KAA0998455.1"/>
    <property type="molecule type" value="Genomic_DNA"/>
</dbReference>
<dbReference type="InterPro" id="IPR036388">
    <property type="entry name" value="WH-like_DNA-bd_sf"/>
</dbReference>
<dbReference type="PANTHER" id="PTHR44688:SF16">
    <property type="entry name" value="DNA-BINDING TRANSCRIPTIONAL ACTIVATOR DEVR_DOSR"/>
    <property type="match status" value="1"/>
</dbReference>
<gene>
    <name evidence="5" type="ORF">FVF58_44580</name>
</gene>
<dbReference type="SMART" id="SM00421">
    <property type="entry name" value="HTH_LUXR"/>
    <property type="match status" value="2"/>
</dbReference>
<reference evidence="5 6" key="1">
    <citation type="submission" date="2019-08" db="EMBL/GenBank/DDBJ databases">
        <title>Paraburkholderia sp. DCY113.</title>
        <authorList>
            <person name="Kang J."/>
        </authorList>
    </citation>
    <scope>NUCLEOTIDE SEQUENCE [LARGE SCALE GENOMIC DNA]</scope>
    <source>
        <strain evidence="5 6">DCY113</strain>
    </source>
</reference>